<keyword evidence="1" id="KW-0285">Flavoprotein</keyword>
<dbReference type="EMBL" id="DVHL01000036">
    <property type="protein sequence ID" value="HIR66099.1"/>
    <property type="molecule type" value="Genomic_DNA"/>
</dbReference>
<protein>
    <submittedName>
        <fullName evidence="5">FAD-dependent oxidoreductase</fullName>
    </submittedName>
</protein>
<comment type="caution">
    <text evidence="5">The sequence shown here is derived from an EMBL/GenBank/DDBJ whole genome shotgun (WGS) entry which is preliminary data.</text>
</comment>
<dbReference type="Pfam" id="PF07992">
    <property type="entry name" value="Pyr_redox_2"/>
    <property type="match status" value="1"/>
</dbReference>
<organism evidence="5 6">
    <name type="scientific">Candidatus Fimimonas gallinarum</name>
    <dbReference type="NCBI Taxonomy" id="2840821"/>
    <lineage>
        <taxon>Bacteria</taxon>
        <taxon>Pseudomonadati</taxon>
        <taxon>Myxococcota</taxon>
        <taxon>Myxococcia</taxon>
        <taxon>Myxococcales</taxon>
        <taxon>Cystobacterineae</taxon>
        <taxon>Myxococcaceae</taxon>
        <taxon>Myxococcaceae incertae sedis</taxon>
        <taxon>Candidatus Fimimonas</taxon>
    </lineage>
</organism>
<evidence type="ECO:0000313" key="6">
    <source>
        <dbReference type="Proteomes" id="UP000824200"/>
    </source>
</evidence>
<dbReference type="PANTHER" id="PTHR48105">
    <property type="entry name" value="THIOREDOXIN REDUCTASE 1-RELATED-RELATED"/>
    <property type="match status" value="1"/>
</dbReference>
<sequence>MKKIAIIGGGVAGLSAAVYALRANADATMFEQFGFGGQTANLGEIENYPSYKNIEGWQLASNMVEQAKALGLKTVREKVLSLTKGDDFVIKTDKAEWHFPAVIVATGTSHNKLGFEAPYVGKGVSYCATCDGNFYRNRPVAVVGGGTPAVREATYLADLCSVVYVVVPGENFRAEELAVNHLLQKSNVKVLYNSQVSVIHCDDVVSAMDVFDGKESKTLEVNGIFVAIGAAPSTEFINIEGVARQNGYLVVDDKRKTTVDGLYAAGDVTNGPMKQIVTACADGAIAGTFASAYSGMISKKQN</sequence>
<dbReference type="Gene3D" id="3.50.50.60">
    <property type="entry name" value="FAD/NAD(P)-binding domain"/>
    <property type="match status" value="2"/>
</dbReference>
<evidence type="ECO:0000256" key="1">
    <source>
        <dbReference type="ARBA" id="ARBA00022630"/>
    </source>
</evidence>
<reference evidence="5" key="1">
    <citation type="submission" date="2020-10" db="EMBL/GenBank/DDBJ databases">
        <authorList>
            <person name="Gilroy R."/>
        </authorList>
    </citation>
    <scope>NUCLEOTIDE SEQUENCE</scope>
    <source>
        <strain evidence="5">CHK121-14286</strain>
    </source>
</reference>
<accession>A0A9D1E4F2</accession>
<dbReference type="Proteomes" id="UP000824200">
    <property type="component" value="Unassembled WGS sequence"/>
</dbReference>
<keyword evidence="3" id="KW-0732">Signal</keyword>
<dbReference type="InterPro" id="IPR023753">
    <property type="entry name" value="FAD/NAD-binding_dom"/>
</dbReference>
<reference evidence="5" key="2">
    <citation type="journal article" date="2021" name="PeerJ">
        <title>Extensive microbial diversity within the chicken gut microbiome revealed by metagenomics and culture.</title>
        <authorList>
            <person name="Gilroy R."/>
            <person name="Ravi A."/>
            <person name="Getino M."/>
            <person name="Pursley I."/>
            <person name="Horton D.L."/>
            <person name="Alikhan N.F."/>
            <person name="Baker D."/>
            <person name="Gharbi K."/>
            <person name="Hall N."/>
            <person name="Watson M."/>
            <person name="Adriaenssens E.M."/>
            <person name="Foster-Nyarko E."/>
            <person name="Jarju S."/>
            <person name="Secka A."/>
            <person name="Antonio M."/>
            <person name="Oren A."/>
            <person name="Chaudhuri R.R."/>
            <person name="La Ragione R."/>
            <person name="Hildebrand F."/>
            <person name="Pallen M.J."/>
        </authorList>
    </citation>
    <scope>NUCLEOTIDE SEQUENCE</scope>
    <source>
        <strain evidence="5">CHK121-14286</strain>
    </source>
</reference>
<feature type="chain" id="PRO_5038701780" evidence="3">
    <location>
        <begin position="21"/>
        <end position="302"/>
    </location>
</feature>
<dbReference type="AlphaFoldDB" id="A0A9D1E4F2"/>
<dbReference type="PRINTS" id="PR00368">
    <property type="entry name" value="FADPNR"/>
</dbReference>
<evidence type="ECO:0000259" key="4">
    <source>
        <dbReference type="Pfam" id="PF07992"/>
    </source>
</evidence>
<proteinExistence type="predicted"/>
<evidence type="ECO:0000313" key="5">
    <source>
        <dbReference type="EMBL" id="HIR66099.1"/>
    </source>
</evidence>
<gene>
    <name evidence="5" type="ORF">IAC95_04400</name>
</gene>
<feature type="signal peptide" evidence="3">
    <location>
        <begin position="1"/>
        <end position="20"/>
    </location>
</feature>
<dbReference type="GO" id="GO:0016491">
    <property type="term" value="F:oxidoreductase activity"/>
    <property type="evidence" value="ECO:0007669"/>
    <property type="project" value="UniProtKB-KW"/>
</dbReference>
<dbReference type="PRINTS" id="PR00469">
    <property type="entry name" value="PNDRDTASEII"/>
</dbReference>
<dbReference type="InterPro" id="IPR036188">
    <property type="entry name" value="FAD/NAD-bd_sf"/>
</dbReference>
<evidence type="ECO:0000256" key="3">
    <source>
        <dbReference type="SAM" id="SignalP"/>
    </source>
</evidence>
<feature type="domain" description="FAD/NAD(P)-binding" evidence="4">
    <location>
        <begin position="3"/>
        <end position="283"/>
    </location>
</feature>
<keyword evidence="2" id="KW-0560">Oxidoreductase</keyword>
<name>A0A9D1E4F2_9BACT</name>
<evidence type="ECO:0000256" key="2">
    <source>
        <dbReference type="ARBA" id="ARBA00023002"/>
    </source>
</evidence>
<dbReference type="SUPFAM" id="SSF51905">
    <property type="entry name" value="FAD/NAD(P)-binding domain"/>
    <property type="match status" value="1"/>
</dbReference>
<dbReference type="InterPro" id="IPR050097">
    <property type="entry name" value="Ferredoxin-NADP_redctase_2"/>
</dbReference>